<organism evidence="8 9">
    <name type="scientific">Methylobacterium crusticola</name>
    <dbReference type="NCBI Taxonomy" id="1697972"/>
    <lineage>
        <taxon>Bacteria</taxon>
        <taxon>Pseudomonadati</taxon>
        <taxon>Pseudomonadota</taxon>
        <taxon>Alphaproteobacteria</taxon>
        <taxon>Hyphomicrobiales</taxon>
        <taxon>Methylobacteriaceae</taxon>
        <taxon>Methylobacterium</taxon>
    </lineage>
</organism>
<keyword evidence="6 7" id="KW-0472">Membrane</keyword>
<evidence type="ECO:0000313" key="9">
    <source>
        <dbReference type="Proteomes" id="UP001055167"/>
    </source>
</evidence>
<keyword evidence="5 7" id="KW-1133">Transmembrane helix</keyword>
<dbReference type="SUPFAM" id="SSF103473">
    <property type="entry name" value="MFS general substrate transporter"/>
    <property type="match status" value="1"/>
</dbReference>
<reference evidence="8" key="2">
    <citation type="submission" date="2021-08" db="EMBL/GenBank/DDBJ databases">
        <authorList>
            <person name="Tani A."/>
            <person name="Ola A."/>
            <person name="Ogura Y."/>
            <person name="Katsura K."/>
            <person name="Hayashi T."/>
        </authorList>
    </citation>
    <scope>NUCLEOTIDE SEQUENCE</scope>
    <source>
        <strain evidence="8">KCTC 52305</strain>
    </source>
</reference>
<feature type="transmembrane region" description="Helical" evidence="7">
    <location>
        <begin position="82"/>
        <end position="100"/>
    </location>
</feature>
<feature type="transmembrane region" description="Helical" evidence="7">
    <location>
        <begin position="282"/>
        <end position="300"/>
    </location>
</feature>
<keyword evidence="9" id="KW-1185">Reference proteome</keyword>
<evidence type="ECO:0000256" key="6">
    <source>
        <dbReference type="ARBA" id="ARBA00023136"/>
    </source>
</evidence>
<dbReference type="InterPro" id="IPR036259">
    <property type="entry name" value="MFS_trans_sf"/>
</dbReference>
<keyword evidence="4 7" id="KW-0812">Transmembrane</keyword>
<sequence>MLSDHRSAAASRRVSPLALHTVTLATFFGASSAPTPLYRIYQESFGVSPVFITIAFAVYAGALLKALLVAGSISDHLGRRPVILGALLLEIAAMGLFLAAANGPAWLIAARIVQGLATGIAAASLGAALIDLDRGRGPLVNAIAPLAGMAVGALGTSALIQYGPFPLHLVYGLLMAAFALEAAATALTAETGGTRPGLLASLRPRVSVPPQVRRPLLLIAPINVANWALGGFYLSLVPSLVVAATGNPAPLTGGTVVTALMLSGAVAVYLRRAQGPQANLTFGVGMTTLGILTVLVGVHLGHVPVLVLGTLLTGTGFGTSFLGCVGAIMPLARADERAALLAAFYILSYLAFSLPAVLAGILVRSLGYGPTADLYAGAIIALSLAGLLVFRVKSAGVPAAA</sequence>
<reference evidence="8" key="1">
    <citation type="journal article" date="2021" name="Front. Microbiol.">
        <title>Comprehensive Comparative Genomics and Phenotyping of Methylobacterium Species.</title>
        <authorList>
            <person name="Alessa O."/>
            <person name="Ogura Y."/>
            <person name="Fujitani Y."/>
            <person name="Takami H."/>
            <person name="Hayashi T."/>
            <person name="Sahin N."/>
            <person name="Tani A."/>
        </authorList>
    </citation>
    <scope>NUCLEOTIDE SEQUENCE</scope>
    <source>
        <strain evidence="8">KCTC 52305</strain>
    </source>
</reference>
<gene>
    <name evidence="8" type="primary">mdtL</name>
    <name evidence="8" type="ORF">OPKNFCMD_6155</name>
</gene>
<feature type="transmembrane region" description="Helical" evidence="7">
    <location>
        <begin position="169"/>
        <end position="189"/>
    </location>
</feature>
<dbReference type="EMBL" id="BPQH01000028">
    <property type="protein sequence ID" value="GJD53380.1"/>
    <property type="molecule type" value="Genomic_DNA"/>
</dbReference>
<comment type="subcellular location">
    <subcellularLocation>
        <location evidence="1">Cell membrane</location>
        <topology evidence="1">Multi-pass membrane protein</topology>
    </subcellularLocation>
</comment>
<feature type="transmembrane region" description="Helical" evidence="7">
    <location>
        <begin position="48"/>
        <end position="70"/>
    </location>
</feature>
<evidence type="ECO:0000256" key="1">
    <source>
        <dbReference type="ARBA" id="ARBA00004651"/>
    </source>
</evidence>
<feature type="transmembrane region" description="Helical" evidence="7">
    <location>
        <begin position="142"/>
        <end position="163"/>
    </location>
</feature>
<keyword evidence="3" id="KW-1003">Cell membrane</keyword>
<keyword evidence="2" id="KW-0813">Transport</keyword>
<evidence type="ECO:0000313" key="8">
    <source>
        <dbReference type="EMBL" id="GJD53380.1"/>
    </source>
</evidence>
<feature type="transmembrane region" description="Helical" evidence="7">
    <location>
        <begin position="249"/>
        <end position="270"/>
    </location>
</feature>
<feature type="transmembrane region" description="Helical" evidence="7">
    <location>
        <begin position="215"/>
        <end position="237"/>
    </location>
</feature>
<name>A0ABQ4R910_9HYPH</name>
<evidence type="ECO:0000256" key="4">
    <source>
        <dbReference type="ARBA" id="ARBA00022692"/>
    </source>
</evidence>
<proteinExistence type="predicted"/>
<evidence type="ECO:0000256" key="7">
    <source>
        <dbReference type="SAM" id="Phobius"/>
    </source>
</evidence>
<comment type="caution">
    <text evidence="8">The sequence shown here is derived from an EMBL/GenBank/DDBJ whole genome shotgun (WGS) entry which is preliminary data.</text>
</comment>
<feature type="transmembrane region" description="Helical" evidence="7">
    <location>
        <begin position="340"/>
        <end position="362"/>
    </location>
</feature>
<evidence type="ECO:0000256" key="3">
    <source>
        <dbReference type="ARBA" id="ARBA00022475"/>
    </source>
</evidence>
<feature type="transmembrane region" description="Helical" evidence="7">
    <location>
        <begin position="306"/>
        <end position="328"/>
    </location>
</feature>
<dbReference type="PANTHER" id="PTHR23517:SF3">
    <property type="entry name" value="INTEGRAL MEMBRANE TRANSPORT PROTEIN"/>
    <property type="match status" value="1"/>
</dbReference>
<dbReference type="InterPro" id="IPR050171">
    <property type="entry name" value="MFS_Transporters"/>
</dbReference>
<protein>
    <submittedName>
        <fullName evidence="8">Multidrug resistance protein MdtL</fullName>
    </submittedName>
</protein>
<dbReference type="Gene3D" id="1.20.1250.20">
    <property type="entry name" value="MFS general substrate transporter like domains"/>
    <property type="match status" value="1"/>
</dbReference>
<feature type="transmembrane region" description="Helical" evidence="7">
    <location>
        <begin position="106"/>
        <end position="130"/>
    </location>
</feature>
<dbReference type="RefSeq" id="WP_128566186.1">
    <property type="nucleotide sequence ID" value="NZ_BPQH01000028.1"/>
</dbReference>
<accession>A0ABQ4R910</accession>
<dbReference type="Pfam" id="PF07690">
    <property type="entry name" value="MFS_1"/>
    <property type="match status" value="1"/>
</dbReference>
<dbReference type="InterPro" id="IPR011701">
    <property type="entry name" value="MFS"/>
</dbReference>
<feature type="transmembrane region" description="Helical" evidence="7">
    <location>
        <begin position="374"/>
        <end position="392"/>
    </location>
</feature>
<dbReference type="Proteomes" id="UP001055167">
    <property type="component" value="Unassembled WGS sequence"/>
</dbReference>
<dbReference type="PANTHER" id="PTHR23517">
    <property type="entry name" value="RESISTANCE PROTEIN MDTM, PUTATIVE-RELATED-RELATED"/>
    <property type="match status" value="1"/>
</dbReference>
<evidence type="ECO:0000256" key="5">
    <source>
        <dbReference type="ARBA" id="ARBA00022989"/>
    </source>
</evidence>
<evidence type="ECO:0000256" key="2">
    <source>
        <dbReference type="ARBA" id="ARBA00022448"/>
    </source>
</evidence>